<keyword evidence="6" id="KW-0966">Cell projection</keyword>
<keyword evidence="7" id="KW-1185">Reference proteome</keyword>
<keyword evidence="6" id="KW-0969">Cilium</keyword>
<comment type="similarity">
    <text evidence="2 4">Belongs to the archaeal flagellin family.</text>
</comment>
<comment type="function">
    <text evidence="4">Flagellin is the subunit protein which polymerizes to form the filaments of archaeal flagella.</text>
</comment>
<comment type="subcellular location">
    <subcellularLocation>
        <location evidence="1 4">Archaeal flagellum</location>
    </subcellularLocation>
</comment>
<evidence type="ECO:0000256" key="5">
    <source>
        <dbReference type="SAM" id="Phobius"/>
    </source>
</evidence>
<protein>
    <recommendedName>
        <fullName evidence="4">Flagellin</fullName>
    </recommendedName>
</protein>
<dbReference type="PATRIC" id="fig|1227481.4.peg.2125"/>
<keyword evidence="5" id="KW-1133">Transmembrane helix</keyword>
<gene>
    <name evidence="6" type="ORF">C467_10778</name>
</gene>
<dbReference type="Proteomes" id="UP000011689">
    <property type="component" value="Unassembled WGS sequence"/>
</dbReference>
<dbReference type="GO" id="GO:0005198">
    <property type="term" value="F:structural molecule activity"/>
    <property type="evidence" value="ECO:0007669"/>
    <property type="project" value="InterPro"/>
</dbReference>
<evidence type="ECO:0000313" key="6">
    <source>
        <dbReference type="EMBL" id="ELZ54655.1"/>
    </source>
</evidence>
<dbReference type="GO" id="GO:0097588">
    <property type="term" value="P:archaeal or bacterial-type flagellum-dependent cell motility"/>
    <property type="evidence" value="ECO:0007669"/>
    <property type="project" value="InterPro"/>
</dbReference>
<dbReference type="GeneID" id="72713399"/>
<dbReference type="InterPro" id="IPR002774">
    <property type="entry name" value="Flagellin_arc-type"/>
</dbReference>
<organism evidence="6 7">
    <name type="scientific">Halorubrum hochstenium ATCC 700873</name>
    <dbReference type="NCBI Taxonomy" id="1227481"/>
    <lineage>
        <taxon>Archaea</taxon>
        <taxon>Methanobacteriati</taxon>
        <taxon>Methanobacteriota</taxon>
        <taxon>Stenosarchaea group</taxon>
        <taxon>Halobacteria</taxon>
        <taxon>Halobacteriales</taxon>
        <taxon>Haloferacaceae</taxon>
        <taxon>Halorubrum</taxon>
    </lineage>
</organism>
<accession>M0F417</accession>
<feature type="transmembrane region" description="Helical" evidence="5">
    <location>
        <begin position="12"/>
        <end position="37"/>
    </location>
</feature>
<name>M0F417_9EURY</name>
<dbReference type="EMBL" id="AOJO01000046">
    <property type="protein sequence ID" value="ELZ54655.1"/>
    <property type="molecule type" value="Genomic_DNA"/>
</dbReference>
<dbReference type="PANTHER" id="PTHR35903:SF1">
    <property type="entry name" value="FLAGELLIN B1"/>
    <property type="match status" value="1"/>
</dbReference>
<dbReference type="InterPro" id="IPR013373">
    <property type="entry name" value="Flagellin/pilin_N_arc"/>
</dbReference>
<keyword evidence="5" id="KW-0472">Membrane</keyword>
<sequence length="227" mass="23099">MFEFITNNEDRGQVGIGTLIVFIAMVLVAAIAAGVLINTAGFLQSQAEATGQESTDLVSERIDVTSTVGIVEDSGIYGQTVGDNPQNLSQVRVGVTAASGADQIDLNKTTVQVVGPNGQATLTFDDTADGSYGDASGINSGTFAIQNASGGYISSDNAVLNSSNSFTLVFNTNNEPLGDGEDASTGGVLFGESESSSLDIVSPSGATTSVELTAPDLFSKKGAAVRL</sequence>
<evidence type="ECO:0000256" key="1">
    <source>
        <dbReference type="ARBA" id="ARBA00004618"/>
    </source>
</evidence>
<dbReference type="NCBIfam" id="TIGR02537">
    <property type="entry name" value="arch_flag_Nterm"/>
    <property type="match status" value="1"/>
</dbReference>
<keyword evidence="6" id="KW-0282">Flagellum</keyword>
<keyword evidence="5" id="KW-0812">Transmembrane</keyword>
<evidence type="ECO:0000313" key="7">
    <source>
        <dbReference type="Proteomes" id="UP000011689"/>
    </source>
</evidence>
<dbReference type="AlphaFoldDB" id="M0F417"/>
<dbReference type="PANTHER" id="PTHR35903">
    <property type="entry name" value="FLAGELLIN B1"/>
    <property type="match status" value="1"/>
</dbReference>
<evidence type="ECO:0000256" key="3">
    <source>
        <dbReference type="ARBA" id="ARBA00022440"/>
    </source>
</evidence>
<reference evidence="6 7" key="1">
    <citation type="journal article" date="2014" name="PLoS Genet.">
        <title>Phylogenetically driven sequencing of extremely halophilic archaea reveals strategies for static and dynamic osmo-response.</title>
        <authorList>
            <person name="Becker E.A."/>
            <person name="Seitzer P.M."/>
            <person name="Tritt A."/>
            <person name="Larsen D."/>
            <person name="Krusor M."/>
            <person name="Yao A.I."/>
            <person name="Wu D."/>
            <person name="Madern D."/>
            <person name="Eisen J.A."/>
            <person name="Darling A.E."/>
            <person name="Facciotti M.T."/>
        </authorList>
    </citation>
    <scope>NUCLEOTIDE SEQUENCE [LARGE SCALE GENOMIC DNA]</scope>
    <source>
        <strain evidence="6 7">ATCC 700873</strain>
    </source>
</reference>
<dbReference type="RefSeq" id="WP_008585048.1">
    <property type="nucleotide sequence ID" value="NZ_AOJO01000046.1"/>
</dbReference>
<comment type="caution">
    <text evidence="6">The sequence shown here is derived from an EMBL/GenBank/DDBJ whole genome shotgun (WGS) entry which is preliminary data.</text>
</comment>
<dbReference type="GO" id="GO:0097589">
    <property type="term" value="C:archaeal-type flagellum"/>
    <property type="evidence" value="ECO:0007669"/>
    <property type="project" value="UniProtKB-SubCell"/>
</dbReference>
<dbReference type="OrthoDB" id="102632at2157"/>
<evidence type="ECO:0000256" key="4">
    <source>
        <dbReference type="RuleBase" id="RU361282"/>
    </source>
</evidence>
<evidence type="ECO:0000256" key="2">
    <source>
        <dbReference type="ARBA" id="ARBA00010256"/>
    </source>
</evidence>
<dbReference type="STRING" id="1227481.C467_10778"/>
<keyword evidence="3 4" id="KW-0974">Archaeal flagellum</keyword>
<dbReference type="Pfam" id="PF01917">
    <property type="entry name" value="Flagellin_arch-type"/>
    <property type="match status" value="1"/>
</dbReference>
<proteinExistence type="inferred from homology"/>